<comment type="subcellular location">
    <subcellularLocation>
        <location evidence="1 11">Cytoplasm</location>
    </subcellularLocation>
</comment>
<dbReference type="NCBIfam" id="TIGR00468">
    <property type="entry name" value="pheS"/>
    <property type="match status" value="1"/>
</dbReference>
<keyword evidence="9 11" id="KW-0648">Protein biosynthesis</keyword>
<dbReference type="CDD" id="cd00496">
    <property type="entry name" value="PheRS_alpha_core"/>
    <property type="match status" value="1"/>
</dbReference>
<comment type="caution">
    <text evidence="13">The sequence shown here is derived from an EMBL/GenBank/DDBJ whole genome shotgun (WGS) entry which is preliminary data.</text>
</comment>
<evidence type="ECO:0000313" key="14">
    <source>
        <dbReference type="Proteomes" id="UP000748308"/>
    </source>
</evidence>
<evidence type="ECO:0000256" key="5">
    <source>
        <dbReference type="ARBA" id="ARBA00022723"/>
    </source>
</evidence>
<name>A0A937XDI8_UNCEI</name>
<evidence type="ECO:0000256" key="6">
    <source>
        <dbReference type="ARBA" id="ARBA00022741"/>
    </source>
</evidence>
<evidence type="ECO:0000256" key="9">
    <source>
        <dbReference type="ARBA" id="ARBA00022917"/>
    </source>
</evidence>
<feature type="binding site" evidence="11">
    <location>
        <position position="436"/>
    </location>
    <ligand>
        <name>Mg(2+)</name>
        <dbReference type="ChEBI" id="CHEBI:18420"/>
        <note>ligand shared with heterodimeric partner</note>
    </ligand>
</feature>
<feature type="binding site" evidence="11">
    <location>
        <position position="434"/>
    </location>
    <ligand>
        <name>L-phenylalanine</name>
        <dbReference type="ChEBI" id="CHEBI:58095"/>
    </ligand>
</feature>
<keyword evidence="4 11" id="KW-0436">Ligase</keyword>
<dbReference type="GO" id="GO:0006432">
    <property type="term" value="P:phenylalanyl-tRNA aminoacylation"/>
    <property type="evidence" value="ECO:0007669"/>
    <property type="project" value="UniProtKB-UniRule"/>
</dbReference>
<dbReference type="GO" id="GO:0000287">
    <property type="term" value="F:magnesium ion binding"/>
    <property type="evidence" value="ECO:0007669"/>
    <property type="project" value="UniProtKB-UniRule"/>
</dbReference>
<feature type="binding site" evidence="11">
    <location>
        <begin position="394"/>
        <end position="396"/>
    </location>
    <ligand>
        <name>L-phenylalanine</name>
        <dbReference type="ChEBI" id="CHEBI:58095"/>
    </ligand>
</feature>
<gene>
    <name evidence="11" type="primary">pheS</name>
    <name evidence="13" type="ORF">FJY75_08870</name>
</gene>
<accession>A0A937XDI8</accession>
<keyword evidence="3 11" id="KW-0963">Cytoplasm</keyword>
<evidence type="ECO:0000256" key="3">
    <source>
        <dbReference type="ARBA" id="ARBA00022490"/>
    </source>
</evidence>
<dbReference type="GO" id="GO:0004826">
    <property type="term" value="F:phenylalanine-tRNA ligase activity"/>
    <property type="evidence" value="ECO:0007669"/>
    <property type="project" value="UniProtKB-UniRule"/>
</dbReference>
<evidence type="ECO:0000256" key="8">
    <source>
        <dbReference type="ARBA" id="ARBA00022842"/>
    </source>
</evidence>
<dbReference type="Gene3D" id="3.30.930.10">
    <property type="entry name" value="Bira Bifunctional Protein, Domain 2"/>
    <property type="match status" value="1"/>
</dbReference>
<comment type="similarity">
    <text evidence="2 11">Belongs to the class-II aminoacyl-tRNA synthetase family. Phe-tRNA synthetase alpha subunit type 2 subfamily.</text>
</comment>
<dbReference type="NCBIfam" id="NF003210">
    <property type="entry name" value="PRK04172.1"/>
    <property type="match status" value="1"/>
</dbReference>
<keyword evidence="7 11" id="KW-0067">ATP-binding</keyword>
<evidence type="ECO:0000256" key="1">
    <source>
        <dbReference type="ARBA" id="ARBA00004496"/>
    </source>
</evidence>
<reference evidence="13" key="1">
    <citation type="submission" date="2019-03" db="EMBL/GenBank/DDBJ databases">
        <title>Lake Tanganyika Metagenome-Assembled Genomes (MAGs).</title>
        <authorList>
            <person name="Tran P."/>
        </authorList>
    </citation>
    <scope>NUCLEOTIDE SEQUENCE</scope>
    <source>
        <strain evidence="13">M_DeepCast_400m_m2_100</strain>
    </source>
</reference>
<keyword evidence="10 11" id="KW-0030">Aminoacyl-tRNA synthetase</keyword>
<evidence type="ECO:0000313" key="13">
    <source>
        <dbReference type="EMBL" id="MBM3317953.1"/>
    </source>
</evidence>
<dbReference type="InterPro" id="IPR022917">
    <property type="entry name" value="Phe_tRNA_ligase_alpha_bac/arc"/>
</dbReference>
<evidence type="ECO:0000256" key="10">
    <source>
        <dbReference type="ARBA" id="ARBA00023146"/>
    </source>
</evidence>
<evidence type="ECO:0000256" key="2">
    <source>
        <dbReference type="ARBA" id="ARBA00006703"/>
    </source>
</evidence>
<dbReference type="HAMAP" id="MF_00282">
    <property type="entry name" value="Phe_tRNA_synth_alpha2"/>
    <property type="match status" value="1"/>
</dbReference>
<dbReference type="SUPFAM" id="SSF55681">
    <property type="entry name" value="Class II aaRS and biotin synthetases"/>
    <property type="match status" value="1"/>
</dbReference>
<dbReference type="Pfam" id="PF01409">
    <property type="entry name" value="tRNA-synt_2d"/>
    <property type="match status" value="1"/>
</dbReference>
<dbReference type="EMBL" id="VGIY01000225">
    <property type="protein sequence ID" value="MBM3317953.1"/>
    <property type="molecule type" value="Genomic_DNA"/>
</dbReference>
<dbReference type="InterPro" id="IPR004529">
    <property type="entry name" value="Phe-tRNA-synth_IIc_asu"/>
</dbReference>
<dbReference type="GO" id="GO:0005524">
    <property type="term" value="F:ATP binding"/>
    <property type="evidence" value="ECO:0007669"/>
    <property type="project" value="UniProtKB-UniRule"/>
</dbReference>
<evidence type="ECO:0000259" key="12">
    <source>
        <dbReference type="PROSITE" id="PS50862"/>
    </source>
</evidence>
<dbReference type="Proteomes" id="UP000748308">
    <property type="component" value="Unassembled WGS sequence"/>
</dbReference>
<evidence type="ECO:0000256" key="7">
    <source>
        <dbReference type="ARBA" id="ARBA00022840"/>
    </source>
</evidence>
<feature type="binding site" evidence="11">
    <location>
        <position position="355"/>
    </location>
    <ligand>
        <name>L-phenylalanine</name>
        <dbReference type="ChEBI" id="CHEBI:58095"/>
    </ligand>
</feature>
<dbReference type="PANTHER" id="PTHR11538">
    <property type="entry name" value="PHENYLALANYL-TRNA SYNTHETASE"/>
    <property type="match status" value="1"/>
</dbReference>
<dbReference type="GO" id="GO:0000049">
    <property type="term" value="F:tRNA binding"/>
    <property type="evidence" value="ECO:0007669"/>
    <property type="project" value="InterPro"/>
</dbReference>
<organism evidence="13 14">
    <name type="scientific">Eiseniibacteriota bacterium</name>
    <dbReference type="NCBI Taxonomy" id="2212470"/>
    <lineage>
        <taxon>Bacteria</taxon>
        <taxon>Candidatus Eiseniibacteriota</taxon>
    </lineage>
</organism>
<dbReference type="PANTHER" id="PTHR11538:SF40">
    <property type="entry name" value="PHENYLALANINE--TRNA LIGASE ALPHA SUBUNIT"/>
    <property type="match status" value="1"/>
</dbReference>
<dbReference type="InterPro" id="IPR002319">
    <property type="entry name" value="Phenylalanyl-tRNA_Synthase"/>
</dbReference>
<dbReference type="EC" id="6.1.1.20" evidence="11"/>
<keyword evidence="8 11" id="KW-0460">Magnesium</keyword>
<feature type="binding site" evidence="11">
    <location>
        <position position="460"/>
    </location>
    <ligand>
        <name>L-phenylalanine</name>
        <dbReference type="ChEBI" id="CHEBI:58095"/>
    </ligand>
</feature>
<dbReference type="PROSITE" id="PS50862">
    <property type="entry name" value="AA_TRNA_LIGASE_II"/>
    <property type="match status" value="1"/>
</dbReference>
<comment type="cofactor">
    <cofactor evidence="11">
        <name>Mg(2+)</name>
        <dbReference type="ChEBI" id="CHEBI:18420"/>
    </cofactor>
    <text evidence="11">Binds 2 magnesium ions per tetramer.</text>
</comment>
<sequence length="513" mass="56523">MQVYPREQYLVLRGLAAEAGEVGIQALAERLGVDQALLAAGAQLLGERGLVAVREAGYQELLLQEAGREAVARGLPERRILEALAHAGNPLAIQDLPGPTGLAPKEIGAALRYLARKGWAEKSGAEIALLPAALEALPGPGEDERLLAALAARDEGRALDEELEADGLPVAAALEWLKGRREYLEVRAKRRRFAALTAAGREAVAAGVTEAREVGQLTPELLASGEWRTVRFKAYDVRLGVQPRHPGKPHPLQRVIAATRRAFLEMGFEEIVSPTVESAFWNFDALFQPQDHPAREMQDTFYLAAPARIELPDDAALVERVRRTHESGGDTGSLGWGPGWSGERAEAAVLRTHTTAATVRALAARPRGPRKVFTVGRVFRREAIDYKHLPLFHQVDGIIIDERGTFANLLGTLSAFYRKMGFERIELRPGFFPYTEPSVEVFIWVEAKQDWFEMGGAGIFRPEVTEPLGCDCPVLAWGLGLERLAMLLYDVLEMRKLYLTDLAWLKEVPLCRS</sequence>
<comment type="subunit">
    <text evidence="11">Tetramer of two alpha and two beta subunits.</text>
</comment>
<dbReference type="InterPro" id="IPR006195">
    <property type="entry name" value="aa-tRNA-synth_II"/>
</dbReference>
<proteinExistence type="inferred from homology"/>
<dbReference type="GO" id="GO:0005737">
    <property type="term" value="C:cytoplasm"/>
    <property type="evidence" value="ECO:0007669"/>
    <property type="project" value="UniProtKB-SubCell"/>
</dbReference>
<dbReference type="AlphaFoldDB" id="A0A937XDI8"/>
<keyword evidence="6 11" id="KW-0547">Nucleotide-binding</keyword>
<feature type="domain" description="Aminoacyl-transfer RNA synthetases class-II family profile" evidence="12">
    <location>
        <begin position="253"/>
        <end position="509"/>
    </location>
</feature>
<protein>
    <recommendedName>
        <fullName evidence="11">Phenylalanine--tRNA ligase alpha subunit</fullName>
        <ecNumber evidence="11">6.1.1.20</ecNumber>
    </recommendedName>
    <alternativeName>
        <fullName evidence="11">Phenylalanyl-tRNA synthetase alpha subunit</fullName>
        <shortName evidence="11">PheRS</shortName>
    </alternativeName>
</protein>
<dbReference type="InterPro" id="IPR045864">
    <property type="entry name" value="aa-tRNA-synth_II/BPL/LPL"/>
</dbReference>
<comment type="catalytic activity">
    <reaction evidence="11">
        <text>tRNA(Phe) + L-phenylalanine + ATP = L-phenylalanyl-tRNA(Phe) + AMP + diphosphate + H(+)</text>
        <dbReference type="Rhea" id="RHEA:19413"/>
        <dbReference type="Rhea" id="RHEA-COMP:9668"/>
        <dbReference type="Rhea" id="RHEA-COMP:9699"/>
        <dbReference type="ChEBI" id="CHEBI:15378"/>
        <dbReference type="ChEBI" id="CHEBI:30616"/>
        <dbReference type="ChEBI" id="CHEBI:33019"/>
        <dbReference type="ChEBI" id="CHEBI:58095"/>
        <dbReference type="ChEBI" id="CHEBI:78442"/>
        <dbReference type="ChEBI" id="CHEBI:78531"/>
        <dbReference type="ChEBI" id="CHEBI:456215"/>
        <dbReference type="EC" id="6.1.1.20"/>
    </reaction>
</comment>
<evidence type="ECO:0000256" key="11">
    <source>
        <dbReference type="HAMAP-Rule" id="MF_00282"/>
    </source>
</evidence>
<keyword evidence="5 11" id="KW-0479">Metal-binding</keyword>
<evidence type="ECO:0000256" key="4">
    <source>
        <dbReference type="ARBA" id="ARBA00022598"/>
    </source>
</evidence>